<dbReference type="AlphaFoldDB" id="A0AAF1BEB1"/>
<evidence type="ECO:0000313" key="2">
    <source>
        <dbReference type="Proteomes" id="UP000077755"/>
    </source>
</evidence>
<dbReference type="Gene3D" id="1.10.510.10">
    <property type="entry name" value="Transferase(Phosphotransferase) domain 1"/>
    <property type="match status" value="1"/>
</dbReference>
<reference evidence="1" key="2">
    <citation type="submission" date="2022-03" db="EMBL/GenBank/DDBJ databases">
        <title>Draft title - Genomic analysis of global carrot germplasm unveils the trajectory of domestication and the origin of high carotenoid orange carrot.</title>
        <authorList>
            <person name="Iorizzo M."/>
            <person name="Ellison S."/>
            <person name="Senalik D."/>
            <person name="Macko-Podgorni A."/>
            <person name="Grzebelus D."/>
            <person name="Bostan H."/>
            <person name="Rolling W."/>
            <person name="Curaba J."/>
            <person name="Simon P."/>
        </authorList>
    </citation>
    <scope>NUCLEOTIDE SEQUENCE</scope>
    <source>
        <tissue evidence="1">Leaf</tissue>
    </source>
</reference>
<dbReference type="EMBL" id="CP093351">
    <property type="protein sequence ID" value="WOH14888.1"/>
    <property type="molecule type" value="Genomic_DNA"/>
</dbReference>
<gene>
    <name evidence="1" type="ORF">DCAR_0934416</name>
</gene>
<protein>
    <recommendedName>
        <fullName evidence="3">Protein kinase domain-containing protein</fullName>
    </recommendedName>
</protein>
<proteinExistence type="predicted"/>
<sequence>MEAGILQNLVKINGTLSERMIAENTKHIVNCDIKPANLLVNHNIKLIDLASDQSHAFSGTTAYMAPDRFDSWSALEIYIGHQPYFAPDRRPNKTEFDLIFDVRYEDSPVLPK</sequence>
<dbReference type="InterPro" id="IPR011009">
    <property type="entry name" value="Kinase-like_dom_sf"/>
</dbReference>
<reference evidence="1" key="1">
    <citation type="journal article" date="2016" name="Nat. Genet.">
        <title>A high-quality carrot genome assembly provides new insights into carotenoid accumulation and asterid genome evolution.</title>
        <authorList>
            <person name="Iorizzo M."/>
            <person name="Ellison S."/>
            <person name="Senalik D."/>
            <person name="Zeng P."/>
            <person name="Satapoomin P."/>
            <person name="Huang J."/>
            <person name="Bowman M."/>
            <person name="Iovene M."/>
            <person name="Sanseverino W."/>
            <person name="Cavagnaro P."/>
            <person name="Yildiz M."/>
            <person name="Macko-Podgorni A."/>
            <person name="Moranska E."/>
            <person name="Grzebelus E."/>
            <person name="Grzebelus D."/>
            <person name="Ashrafi H."/>
            <person name="Zheng Z."/>
            <person name="Cheng S."/>
            <person name="Spooner D."/>
            <person name="Van Deynze A."/>
            <person name="Simon P."/>
        </authorList>
    </citation>
    <scope>NUCLEOTIDE SEQUENCE</scope>
    <source>
        <tissue evidence="1">Leaf</tissue>
    </source>
</reference>
<evidence type="ECO:0000313" key="1">
    <source>
        <dbReference type="EMBL" id="WOH14888.1"/>
    </source>
</evidence>
<evidence type="ECO:0008006" key="3">
    <source>
        <dbReference type="Google" id="ProtNLM"/>
    </source>
</evidence>
<name>A0AAF1BEB1_DAUCS</name>
<dbReference type="Proteomes" id="UP000077755">
    <property type="component" value="Chromosome 9"/>
</dbReference>
<accession>A0AAF1BEB1</accession>
<dbReference type="SUPFAM" id="SSF56112">
    <property type="entry name" value="Protein kinase-like (PK-like)"/>
    <property type="match status" value="1"/>
</dbReference>
<keyword evidence="2" id="KW-1185">Reference proteome</keyword>
<organism evidence="1 2">
    <name type="scientific">Daucus carota subsp. sativus</name>
    <name type="common">Carrot</name>
    <dbReference type="NCBI Taxonomy" id="79200"/>
    <lineage>
        <taxon>Eukaryota</taxon>
        <taxon>Viridiplantae</taxon>
        <taxon>Streptophyta</taxon>
        <taxon>Embryophyta</taxon>
        <taxon>Tracheophyta</taxon>
        <taxon>Spermatophyta</taxon>
        <taxon>Magnoliopsida</taxon>
        <taxon>eudicotyledons</taxon>
        <taxon>Gunneridae</taxon>
        <taxon>Pentapetalae</taxon>
        <taxon>asterids</taxon>
        <taxon>campanulids</taxon>
        <taxon>Apiales</taxon>
        <taxon>Apiaceae</taxon>
        <taxon>Apioideae</taxon>
        <taxon>Scandiceae</taxon>
        <taxon>Daucinae</taxon>
        <taxon>Daucus</taxon>
        <taxon>Daucus sect. Daucus</taxon>
    </lineage>
</organism>